<reference evidence="1" key="2">
    <citation type="submission" date="2020-06" db="EMBL/GenBank/DDBJ databases">
        <authorList>
            <person name="Sheffer M."/>
        </authorList>
    </citation>
    <scope>NUCLEOTIDE SEQUENCE</scope>
</reference>
<comment type="caution">
    <text evidence="1">The sequence shown here is derived from an EMBL/GenBank/DDBJ whole genome shotgun (WGS) entry which is preliminary data.</text>
</comment>
<sequence length="80" mass="8307">MGQEDPSPTRQTSPLLTFCASNSITITSLAGKKPEEAAGDGSLVDKAIPGYADQQPSGPKTDLVDSVGLMGRVGQRQTEC</sequence>
<protein>
    <submittedName>
        <fullName evidence="1">Uncharacterized protein</fullName>
    </submittedName>
</protein>
<reference evidence="1" key="1">
    <citation type="journal article" date="2020" name="bioRxiv">
        <title>Chromosome-level reference genome of the European wasp spider Argiope bruennichi: a resource for studies on range expansion and evolutionary adaptation.</title>
        <authorList>
            <person name="Sheffer M.M."/>
            <person name="Hoppe A."/>
            <person name="Krehenwinkel H."/>
            <person name="Uhl G."/>
            <person name="Kuss A.W."/>
            <person name="Jensen L."/>
            <person name="Jensen C."/>
            <person name="Gillespie R.G."/>
            <person name="Hoff K.J."/>
            <person name="Prost S."/>
        </authorList>
    </citation>
    <scope>NUCLEOTIDE SEQUENCE</scope>
</reference>
<accession>A0A8T0FSZ4</accession>
<name>A0A8T0FSZ4_ARGBR</name>
<organism evidence="1 2">
    <name type="scientific">Argiope bruennichi</name>
    <name type="common">Wasp spider</name>
    <name type="synonym">Aranea bruennichi</name>
    <dbReference type="NCBI Taxonomy" id="94029"/>
    <lineage>
        <taxon>Eukaryota</taxon>
        <taxon>Metazoa</taxon>
        <taxon>Ecdysozoa</taxon>
        <taxon>Arthropoda</taxon>
        <taxon>Chelicerata</taxon>
        <taxon>Arachnida</taxon>
        <taxon>Araneae</taxon>
        <taxon>Araneomorphae</taxon>
        <taxon>Entelegynae</taxon>
        <taxon>Araneoidea</taxon>
        <taxon>Araneidae</taxon>
        <taxon>Argiope</taxon>
    </lineage>
</organism>
<evidence type="ECO:0000313" key="2">
    <source>
        <dbReference type="Proteomes" id="UP000807504"/>
    </source>
</evidence>
<dbReference type="EMBL" id="JABXBU010000002">
    <property type="protein sequence ID" value="KAF8794277.1"/>
    <property type="molecule type" value="Genomic_DNA"/>
</dbReference>
<dbReference type="AlphaFoldDB" id="A0A8T0FSZ4"/>
<dbReference type="Proteomes" id="UP000807504">
    <property type="component" value="Unassembled WGS sequence"/>
</dbReference>
<evidence type="ECO:0000313" key="1">
    <source>
        <dbReference type="EMBL" id="KAF8794277.1"/>
    </source>
</evidence>
<keyword evidence="2" id="KW-1185">Reference proteome</keyword>
<gene>
    <name evidence="1" type="ORF">HNY73_002274</name>
</gene>
<proteinExistence type="predicted"/>